<evidence type="ECO:0000259" key="8">
    <source>
        <dbReference type="PROSITE" id="PS50113"/>
    </source>
</evidence>
<reference evidence="10" key="1">
    <citation type="journal article" date="2022" name="Microbiol. Resour. Announc.">
        <title>Draft Genome Sequence of a Methanogenic Archaeon from West Spitsbergen Permafrost.</title>
        <authorList>
            <person name="Trubitsyn V."/>
            <person name="Rivkina E."/>
            <person name="Shcherbakova V."/>
        </authorList>
    </citation>
    <scope>NUCLEOTIDE SEQUENCE [LARGE SCALE GENOMIC DNA]</scope>
    <source>
        <strain evidence="10">VT</strain>
    </source>
</reference>
<dbReference type="SUPFAM" id="SSF55785">
    <property type="entry name" value="PYP-like sensor domain (PAS domain)"/>
    <property type="match status" value="4"/>
</dbReference>
<dbReference type="PRINTS" id="PR00344">
    <property type="entry name" value="BCTRLSENSOR"/>
</dbReference>
<dbReference type="Gene3D" id="3.30.450.20">
    <property type="entry name" value="PAS domain"/>
    <property type="match status" value="4"/>
</dbReference>
<feature type="domain" description="PAC" evidence="8">
    <location>
        <begin position="98"/>
        <end position="152"/>
    </location>
</feature>
<feature type="domain" description="PAC" evidence="8">
    <location>
        <begin position="226"/>
        <end position="279"/>
    </location>
</feature>
<dbReference type="SMART" id="SM00388">
    <property type="entry name" value="HisKA"/>
    <property type="match status" value="1"/>
</dbReference>
<keyword evidence="4" id="KW-0808">Transferase</keyword>
<dbReference type="GO" id="GO:0000155">
    <property type="term" value="F:phosphorelay sensor kinase activity"/>
    <property type="evidence" value="ECO:0007669"/>
    <property type="project" value="InterPro"/>
</dbReference>
<dbReference type="Proteomes" id="UP000825933">
    <property type="component" value="Unassembled WGS sequence"/>
</dbReference>
<sequence>MKDELGFTNIKRNLEDSKQNPNRKQVYLPYDIELLSILKDAVIITDKNFIINYWNPAAEEIYGWNANEVLGKDVKKVLQTKYMENGCTEKMQELLNEGSYEDNVVQLTKKNFPLFISSKVVTIKDDLGNINGYISINRDMTDQKSIEKKLERSFNILNSIIENTTDAIYLKNLDGNYLMANSSASKIFGKPMSEIIGHTDWDIFPQDEAKSIVKSDKKIINDGNTVTFEEKIFSKLEGKFRTYLSTKGPYKGYDNKILGIFGIARDITHFKIAEENYRTLFETMIQGVVYQDLNGKITAMNPAAERIMGYNFEEIQGRTSNDPIWKSIHPDGTEFQGDAHPSMVALKTGREVEDIIMGVDYPNREGYTWLNIHAVPHFRNGEKKPFQVYTTFEDITQFMIYDQKLRESKKRYQSLFNKMTEGFALHEIILNQEGKPVDYRFLDINPAFEELTGLKKGEVIGKLKSQVIPEDNIDWVKIYGNVAIKGESIQFDSYSATLERHYDILSFSPAQNQFAVLFTDITERKNVEKKLQDTMENLKLTNSELEQFTYVAAHDLQEPLRMIACFLQLLQKRYGNKLDKDADDFIGYAVDGAARMYELINDLLTYSRLNNRVIEFSDVDMNHILGMVKHNLEILIRENDAVITSDKLPVVKADEVQMVQLLQNLITNSIKFKGKKTPHIHITAEKLDSKWLFSFEDNGIGIKPEYRERIFKIFQRLHGPEKYDGTGIGLAISKRIVERHGGTISLDSKEDEGSKFNFTIRS</sequence>
<dbReference type="PROSITE" id="PS50109">
    <property type="entry name" value="HIS_KIN"/>
    <property type="match status" value="1"/>
</dbReference>
<dbReference type="AlphaFoldDB" id="A0A8T5UTI1"/>
<dbReference type="InterPro" id="IPR052162">
    <property type="entry name" value="Sensor_kinase/Photoreceptor"/>
</dbReference>
<dbReference type="PANTHER" id="PTHR43304:SF1">
    <property type="entry name" value="PAC DOMAIN-CONTAINING PROTEIN"/>
    <property type="match status" value="1"/>
</dbReference>
<dbReference type="SUPFAM" id="SSF55874">
    <property type="entry name" value="ATPase domain of HSP90 chaperone/DNA topoisomerase II/histidine kinase"/>
    <property type="match status" value="1"/>
</dbReference>
<dbReference type="Pfam" id="PF00512">
    <property type="entry name" value="HisKA"/>
    <property type="match status" value="1"/>
</dbReference>
<dbReference type="InterPro" id="IPR003661">
    <property type="entry name" value="HisK_dim/P_dom"/>
</dbReference>
<dbReference type="PANTHER" id="PTHR43304">
    <property type="entry name" value="PHYTOCHROME-LIKE PROTEIN CPH1"/>
    <property type="match status" value="1"/>
</dbReference>
<keyword evidence="5" id="KW-0418">Kinase</keyword>
<dbReference type="CDD" id="cd00130">
    <property type="entry name" value="PAS"/>
    <property type="match status" value="4"/>
</dbReference>
<dbReference type="InterPro" id="IPR036890">
    <property type="entry name" value="HATPase_C_sf"/>
</dbReference>
<evidence type="ECO:0000256" key="5">
    <source>
        <dbReference type="ARBA" id="ARBA00022777"/>
    </source>
</evidence>
<comment type="caution">
    <text evidence="9">The sequence shown here is derived from an EMBL/GenBank/DDBJ whole genome shotgun (WGS) entry which is preliminary data.</text>
</comment>
<evidence type="ECO:0000313" key="9">
    <source>
        <dbReference type="EMBL" id="MBZ2165497.1"/>
    </source>
</evidence>
<dbReference type="Pfam" id="PF13426">
    <property type="entry name" value="PAS_9"/>
    <property type="match status" value="1"/>
</dbReference>
<dbReference type="EC" id="2.7.13.3" evidence="2"/>
<proteinExistence type="predicted"/>
<dbReference type="InterPro" id="IPR003594">
    <property type="entry name" value="HATPase_dom"/>
</dbReference>
<evidence type="ECO:0000256" key="2">
    <source>
        <dbReference type="ARBA" id="ARBA00012438"/>
    </source>
</evidence>
<dbReference type="InterPro" id="IPR013656">
    <property type="entry name" value="PAS_4"/>
</dbReference>
<dbReference type="Pfam" id="PF02518">
    <property type="entry name" value="HATPase_c"/>
    <property type="match status" value="1"/>
</dbReference>
<dbReference type="SMART" id="SM00091">
    <property type="entry name" value="PAS"/>
    <property type="match status" value="4"/>
</dbReference>
<evidence type="ECO:0000256" key="3">
    <source>
        <dbReference type="ARBA" id="ARBA00022553"/>
    </source>
</evidence>
<feature type="domain" description="PAS" evidence="7">
    <location>
        <begin position="428"/>
        <end position="471"/>
    </location>
</feature>
<name>A0A8T5UTI1_9EURY</name>
<dbReference type="NCBIfam" id="TIGR00229">
    <property type="entry name" value="sensory_box"/>
    <property type="match status" value="4"/>
</dbReference>
<gene>
    <name evidence="9" type="ORF">K8N75_05520</name>
</gene>
<evidence type="ECO:0000259" key="7">
    <source>
        <dbReference type="PROSITE" id="PS50112"/>
    </source>
</evidence>
<dbReference type="Gene3D" id="1.10.287.130">
    <property type="match status" value="1"/>
</dbReference>
<dbReference type="InterPro" id="IPR035965">
    <property type="entry name" value="PAS-like_dom_sf"/>
</dbReference>
<dbReference type="InterPro" id="IPR000700">
    <property type="entry name" value="PAS-assoc_C"/>
</dbReference>
<accession>A0A8T5UTI1</accession>
<dbReference type="SMART" id="SM00387">
    <property type="entry name" value="HATPase_c"/>
    <property type="match status" value="1"/>
</dbReference>
<dbReference type="CDD" id="cd00082">
    <property type="entry name" value="HisKA"/>
    <property type="match status" value="1"/>
</dbReference>
<protein>
    <recommendedName>
        <fullName evidence="2">histidine kinase</fullName>
        <ecNumber evidence="2">2.7.13.3</ecNumber>
    </recommendedName>
</protein>
<evidence type="ECO:0000256" key="4">
    <source>
        <dbReference type="ARBA" id="ARBA00022679"/>
    </source>
</evidence>
<dbReference type="InterPro" id="IPR004358">
    <property type="entry name" value="Sig_transdc_His_kin-like_C"/>
</dbReference>
<dbReference type="PROSITE" id="PS50113">
    <property type="entry name" value="PAC"/>
    <property type="match status" value="2"/>
</dbReference>
<dbReference type="InterPro" id="IPR036097">
    <property type="entry name" value="HisK_dim/P_sf"/>
</dbReference>
<dbReference type="SUPFAM" id="SSF47384">
    <property type="entry name" value="Homodimeric domain of signal transducing histidine kinase"/>
    <property type="match status" value="1"/>
</dbReference>
<keyword evidence="3" id="KW-0597">Phosphoprotein</keyword>
<dbReference type="InterPro" id="IPR000014">
    <property type="entry name" value="PAS"/>
</dbReference>
<dbReference type="InterPro" id="IPR005467">
    <property type="entry name" value="His_kinase_dom"/>
</dbReference>
<dbReference type="Gene3D" id="3.30.565.10">
    <property type="entry name" value="Histidine kinase-like ATPase, C-terminal domain"/>
    <property type="match status" value="1"/>
</dbReference>
<feature type="domain" description="PAS" evidence="7">
    <location>
        <begin position="33"/>
        <end position="98"/>
    </location>
</feature>
<dbReference type="Pfam" id="PF08448">
    <property type="entry name" value="PAS_4"/>
    <property type="match status" value="1"/>
</dbReference>
<dbReference type="PROSITE" id="PS50112">
    <property type="entry name" value="PAS"/>
    <property type="match status" value="4"/>
</dbReference>
<dbReference type="FunFam" id="3.30.565.10:FF:000006">
    <property type="entry name" value="Sensor histidine kinase WalK"/>
    <property type="match status" value="1"/>
</dbReference>
<keyword evidence="10" id="KW-1185">Reference proteome</keyword>
<evidence type="ECO:0000256" key="1">
    <source>
        <dbReference type="ARBA" id="ARBA00000085"/>
    </source>
</evidence>
<dbReference type="EMBL" id="JAIOUQ010000006">
    <property type="protein sequence ID" value="MBZ2165497.1"/>
    <property type="molecule type" value="Genomic_DNA"/>
</dbReference>
<feature type="domain" description="PAS" evidence="7">
    <location>
        <begin position="273"/>
        <end position="331"/>
    </location>
</feature>
<dbReference type="Pfam" id="PF13188">
    <property type="entry name" value="PAS_8"/>
    <property type="match status" value="2"/>
</dbReference>
<feature type="domain" description="Histidine kinase" evidence="6">
    <location>
        <begin position="551"/>
        <end position="762"/>
    </location>
</feature>
<comment type="catalytic activity">
    <reaction evidence="1">
        <text>ATP + protein L-histidine = ADP + protein N-phospho-L-histidine.</text>
        <dbReference type="EC" id="2.7.13.3"/>
    </reaction>
</comment>
<evidence type="ECO:0000259" key="6">
    <source>
        <dbReference type="PROSITE" id="PS50109"/>
    </source>
</evidence>
<feature type="domain" description="PAS" evidence="7">
    <location>
        <begin position="153"/>
        <end position="223"/>
    </location>
</feature>
<evidence type="ECO:0000313" key="10">
    <source>
        <dbReference type="Proteomes" id="UP000825933"/>
    </source>
</evidence>
<dbReference type="RefSeq" id="WP_223791126.1">
    <property type="nucleotide sequence ID" value="NZ_JAIOUQ010000006.1"/>
</dbReference>
<organism evidence="9 10">
    <name type="scientific">Methanobacterium spitsbergense</name>
    <dbReference type="NCBI Taxonomy" id="2874285"/>
    <lineage>
        <taxon>Archaea</taxon>
        <taxon>Methanobacteriati</taxon>
        <taxon>Methanobacteriota</taxon>
        <taxon>Methanomada group</taxon>
        <taxon>Methanobacteria</taxon>
        <taxon>Methanobacteriales</taxon>
        <taxon>Methanobacteriaceae</taxon>
        <taxon>Methanobacterium</taxon>
    </lineage>
</organism>